<dbReference type="PANTHER" id="PTHR33973:SF4">
    <property type="entry name" value="OS07G0153300 PROTEIN"/>
    <property type="match status" value="1"/>
</dbReference>
<gene>
    <name evidence="1" type="ordered locus">Thicy_0186</name>
</gene>
<sequence length="261" mass="30658">MASCFYFGKVMHRRKQPIEYQFKYQAASIKIDIDQFEHEAKNHSLLSFNRFNLLSAHTKDHGSRDGTPWRQWFTGLLAEYDLAEPKKIELICHPRILGYAFNPLAMWYAYDEQNRLYAIVAEVSNTFGQWHHYVLKVPNNSQQNKQTLESRADKIFHVSPFIDMNAQYHFKLEAPKASFNIFIKETQNEKTFFYASQDGQHAKLSTANLLRVAGLAPFRMFKVIALIHWWALKIWLLGGTFHPTPQHLREVRYSHSEMKSC</sequence>
<dbReference type="OrthoDB" id="9778801at2"/>
<evidence type="ECO:0000313" key="1">
    <source>
        <dbReference type="EMBL" id="AEG30962.1"/>
    </source>
</evidence>
<dbReference type="eggNOG" id="COG3496">
    <property type="taxonomic scope" value="Bacteria"/>
</dbReference>
<reference evidence="1 2" key="1">
    <citation type="submission" date="2011-05" db="EMBL/GenBank/DDBJ databases">
        <title>Complete sequence of Thioalkalimicrobium cyclicum ALM1.</title>
        <authorList>
            <consortium name="US DOE Joint Genome Institute"/>
            <person name="Lucas S."/>
            <person name="Han J."/>
            <person name="Lapidus A."/>
            <person name="Cheng J.-F."/>
            <person name="Goodwin L."/>
            <person name="Pitluck S."/>
            <person name="Peters L."/>
            <person name="Mikhailova N."/>
            <person name="Davenport K."/>
            <person name="Han C."/>
            <person name="Tapia R."/>
            <person name="Land M."/>
            <person name="Hauser L."/>
            <person name="Kyrpides N."/>
            <person name="Ivanova N."/>
            <person name="Pagani I."/>
            <person name="Kappler U."/>
            <person name="Woyke T."/>
        </authorList>
    </citation>
    <scope>NUCLEOTIDE SEQUENCE [LARGE SCALE GENOMIC DNA]</scope>
    <source>
        <strain evidence="2">DSM 14477 / JCM 11371 / ALM1</strain>
    </source>
</reference>
<protein>
    <recommendedName>
        <fullName evidence="3">DUF1365 domain-containing protein</fullName>
    </recommendedName>
</protein>
<dbReference type="InterPro" id="IPR010775">
    <property type="entry name" value="DUF1365"/>
</dbReference>
<dbReference type="RefSeq" id="WP_013834745.1">
    <property type="nucleotide sequence ID" value="NC_015581.1"/>
</dbReference>
<dbReference type="HOGENOM" id="CLU_065913_1_0_6"/>
<name>F6D9K5_THICA</name>
<dbReference type="Proteomes" id="UP000009232">
    <property type="component" value="Chromosome"/>
</dbReference>
<organism evidence="1 2">
    <name type="scientific">Thiomicrospira cyclica (strain DSM 14477 / JCM 11371 / ALM1)</name>
    <name type="common">Thioalkalimicrobium cyclicum</name>
    <dbReference type="NCBI Taxonomy" id="717773"/>
    <lineage>
        <taxon>Bacteria</taxon>
        <taxon>Pseudomonadati</taxon>
        <taxon>Pseudomonadota</taxon>
        <taxon>Gammaproteobacteria</taxon>
        <taxon>Thiotrichales</taxon>
        <taxon>Piscirickettsiaceae</taxon>
        <taxon>Thiomicrospira</taxon>
    </lineage>
</organism>
<proteinExistence type="predicted"/>
<accession>F6D9K5</accession>
<dbReference type="KEGG" id="tcy:Thicy_0186"/>
<dbReference type="STRING" id="717773.Thicy_0186"/>
<dbReference type="Pfam" id="PF07103">
    <property type="entry name" value="DUF1365"/>
    <property type="match status" value="1"/>
</dbReference>
<evidence type="ECO:0008006" key="3">
    <source>
        <dbReference type="Google" id="ProtNLM"/>
    </source>
</evidence>
<evidence type="ECO:0000313" key="2">
    <source>
        <dbReference type="Proteomes" id="UP000009232"/>
    </source>
</evidence>
<keyword evidence="2" id="KW-1185">Reference proteome</keyword>
<dbReference type="AlphaFoldDB" id="F6D9K5"/>
<dbReference type="PANTHER" id="PTHR33973">
    <property type="entry name" value="OS07G0153300 PROTEIN"/>
    <property type="match status" value="1"/>
</dbReference>
<dbReference type="EMBL" id="CP002776">
    <property type="protein sequence ID" value="AEG30962.1"/>
    <property type="molecule type" value="Genomic_DNA"/>
</dbReference>